<dbReference type="InterPro" id="IPR036890">
    <property type="entry name" value="HATPase_C_sf"/>
</dbReference>
<evidence type="ECO:0000313" key="3">
    <source>
        <dbReference type="Proteomes" id="UP001487740"/>
    </source>
</evidence>
<organism evidence="2 3">
    <name type="scientific">Scylla paramamosain</name>
    <name type="common">Mud crab</name>
    <dbReference type="NCBI Taxonomy" id="85552"/>
    <lineage>
        <taxon>Eukaryota</taxon>
        <taxon>Metazoa</taxon>
        <taxon>Ecdysozoa</taxon>
        <taxon>Arthropoda</taxon>
        <taxon>Crustacea</taxon>
        <taxon>Multicrustacea</taxon>
        <taxon>Malacostraca</taxon>
        <taxon>Eumalacostraca</taxon>
        <taxon>Eucarida</taxon>
        <taxon>Decapoda</taxon>
        <taxon>Pleocyemata</taxon>
        <taxon>Brachyura</taxon>
        <taxon>Eubrachyura</taxon>
        <taxon>Portunoidea</taxon>
        <taxon>Portunidae</taxon>
        <taxon>Portuninae</taxon>
        <taxon>Scylla</taxon>
    </lineage>
</organism>
<dbReference type="InterPro" id="IPR058210">
    <property type="entry name" value="SACS/Nov_dom"/>
</dbReference>
<dbReference type="NCBIfam" id="NF047352">
    <property type="entry name" value="P_loop_sacsin"/>
    <property type="match status" value="3"/>
</dbReference>
<protein>
    <recommendedName>
        <fullName evidence="1">Sacsin/Nov domain-containing protein</fullName>
    </recommendedName>
</protein>
<dbReference type="Pfam" id="PF25794">
    <property type="entry name" value="SACS"/>
    <property type="match status" value="3"/>
</dbReference>
<evidence type="ECO:0000313" key="2">
    <source>
        <dbReference type="EMBL" id="KAK8385175.1"/>
    </source>
</evidence>
<dbReference type="PANTHER" id="PTHR15600:SF42">
    <property type="entry name" value="SACSIN"/>
    <property type="match status" value="1"/>
</dbReference>
<dbReference type="PANTHER" id="PTHR15600">
    <property type="entry name" value="SACSIN"/>
    <property type="match status" value="1"/>
</dbReference>
<dbReference type="SUPFAM" id="SSF55874">
    <property type="entry name" value="ATPase domain of HSP90 chaperone/DNA topoisomerase II/histidine kinase"/>
    <property type="match status" value="3"/>
</dbReference>
<feature type="domain" description="Sacsin/Nov" evidence="1">
    <location>
        <begin position="1318"/>
        <end position="1563"/>
    </location>
</feature>
<feature type="domain" description="Sacsin/Nov" evidence="1">
    <location>
        <begin position="39"/>
        <end position="260"/>
    </location>
</feature>
<dbReference type="GO" id="GO:0030544">
    <property type="term" value="F:Hsp70 protein binding"/>
    <property type="evidence" value="ECO:0007669"/>
    <property type="project" value="TreeGrafter"/>
</dbReference>
<proteinExistence type="predicted"/>
<comment type="caution">
    <text evidence="2">The sequence shown here is derived from an EMBL/GenBank/DDBJ whole genome shotgun (WGS) entry which is preliminary data.</text>
</comment>
<dbReference type="EMBL" id="JARAKH010000033">
    <property type="protein sequence ID" value="KAK8385175.1"/>
    <property type="molecule type" value="Genomic_DNA"/>
</dbReference>
<reference evidence="2 3" key="1">
    <citation type="submission" date="2023-03" db="EMBL/GenBank/DDBJ databases">
        <title>High-quality genome of Scylla paramamosain provides insights in environmental adaptation.</title>
        <authorList>
            <person name="Zhang L."/>
        </authorList>
    </citation>
    <scope>NUCLEOTIDE SEQUENCE [LARGE SCALE GENOMIC DNA]</scope>
    <source>
        <strain evidence="2">LZ_2023a</strain>
        <tissue evidence="2">Muscle</tissue>
    </source>
</reference>
<evidence type="ECO:0000259" key="1">
    <source>
        <dbReference type="Pfam" id="PF25794"/>
    </source>
</evidence>
<keyword evidence="3" id="KW-1185">Reference proteome</keyword>
<sequence>MRRVESCSGWCSVDGAPLATMSCPGDPFTYYKIEVPTVVGQLRNILTQYPDNGQIIKELVQNAEDAGATTVEVVHVPDHFSFPEAWKVVRKFLQGPAVSLYNDAVFSEEDWHGIRKLSESIKKDNPLQVGQFGLGFKSVFHLTDYLMIISGQLVLFMDPSEPEERMCRCLPLQQLSEVFPTASVQHAFGHHLTPQQQAAGSFPGTLFWFPLRQTPSKISDTVYTAEHVKWLFDSFAVEAGVCLTFLKSLEKITIGQLKSQKVIVSHCMEVTSSNMTRMRNMRQAFRQNLQQCKGSPSQALSCSYDATLHTSNHRDNRRQQDMRILHFLPGKKDTEWIKWGGKDTSKHIPLVGVAVPTSTPAEATGHIFSFLPLPPDSTNQTGLPVQVNGAFILNQNRRQVKWRTSESSKEADVMWNEELVVKVVAKAYTVLLEQLLKEATTGSIDATTWYTFLPDLSAVAGRWLKMGKKVWLDLLTQDIISSEVNGFLAVEDVLSSNDLDALNPPEVANTVKKVLCSQSLPLATLPHHVLQSLCLLDQEPSPVTPRHLRSTLKKCSTLKKWNRKHLLFYSAKDGDYGNLLGLPLLPLQDKTWERFRFGGEAVYLCSRKEAEALQGLEGQVVNNNVAPSVLKILQAVADSGATQVCHFQAKQHGPKLLQKSVASMQNRQPTSQDVEQWLAEVWKVLQHVRLPSVEHIPLLPTSQPPQVLDLTSLASPLVQQGSGKLSRPQVEVLSLLGVVVVPALPSYVRHTDLSGYLHSSDCYGTTQALNKAASKKDQTHTASYFNSWKTEEQRQALHSLIDTHSMQPQLKNLLRALSVFEAQDSDNHVADVCLAAVNVIAPEIQDFPVRYPETLLTPSLPEERTLALALGATVLCQSELCVRALRSCYGDEDTSRLVGYILRDRQLAANSTVLQELRNTRFVPSVAGSLCRPTELYDPDDDDRDALIGETQTPGNSFRQHLPLLRSLGLRKLQDTHWRDLVGLIKRHHNTLLSEAQRVKKSAGLLRAVNRHSDCPLICREVRGVPFVFGASRPSEYPTSLQWGTPPGLLKLLDVTSCQHSEVCGSALAVVRCHDVPSVAKACGWTAPPPVDSVVRHLHNIKAAYQQDEWTKYFSLVKKTYCQLAALLAAGAAQLADLKTDACIFTEQGFKTPAEVYIRPGSEDLYLQPYLHLLPLELRESEALFLHLGCAPQQSPALLLMVLQAIRERHQGGDCSRAEVEHDRRLVVSVLERLQHHTGELAGPLLVPVRTQHDVLELAEVQHSAFTDATTDWIDSDELEVSVVHHCVGAALARALGVAPLQNFLSAGGEAVMEWGQQEPLTTRLHNLLQHYRDGVSVLKELVQNADDAGATTVQLLYDQRQNEGSHTLLLGSGMAQCQGPALWAYNDAHFSEQDFINLRKIGAGTKELQPTKIGKFGLGFCSVYNLTDVPSFVSGSSYVVFDPHMTHLDTTTSSPGMRYDFTSRRNSYMLRTLQGQFEPFRDVFGCNIQERGSFPATLFRLPLRTPAQASTSKISDKCYSHQDMVQLLGMFSAVVGQLLLFTQHVCSISVCHLPASAASPTEMVELFCASRSAPGSVPNLVPLPTGGTQSLLERTAALFSQQQQGLKWDGGMLAEGSTAEVRVRNSREGTALCGIEEGEWGTTWVTSWHSGSAKLCCLAEMQQGRALPLAAVAVPACHSDSGWQPQCLADLPPGFYHEGHFHCFLPLPVKTFLPVQVNGVLEVASDRTSLLTQTEDDRHTLSWNATLLGDAAVRAHLGLAEALRHLGLCAGSKYYATWPVVGCGGGPLVEGLATSFYHTLQQEDLELFQCGRGEWHPFSRCYILEEDFLRMPEVGEAAFEFLEACLYSSSEMRMVRLPGHMQAGFDRQVLAWHTITQEMFFQQYFVPHLSEKLVSTEKRDLLTIHLLESGHHYMELLRPLPCIPTQPHGAPRPPCDLVSPKSRIAKMFSVEDERFPLKNFLDPLTRSAALSKLGMSTHTLPPELVVERAQSVAGLARACPECARHRVSELLHYISTQHPQKQRKVAHKLKPVPFLPVMPKPERWSVTWHKECPTGGEPQWCSSHRETTCESHHLPLALECPPALCLPSFRPLVGSFHALLDERLRKPPQEVLEELGVTVNAHNLPLVLVVKQLCEFSTAAVERDNALMCHAIYEHLEDFIMLVRREKILNNIREIKRLRDEKILVTTHGFVAPRLFAVHSESDCAPDLFSARTEGLEKYGCLMDMLGIRENFEFEVVMEVIQKKRETFADGKLADKDVSQVSRLLNVLFHVRDGSAALEQVLHLPDSQGLLRSTQDLCFDDGAELSSSRFLCLHPSISMSRDMSEWLGIKSKTRKRLSESSTRLRFGQKEPLTTRLRNILSEYPCDSGIMKELLQNADDAGATEVTFYKDFRCLPDQKLFDPMWAPLQGPALVVFNNKGFTEQDLQSIQDLGNSSKREDPATTGQYGIGFNAVYHLTDAPSFLTKGPQVPQGETLCMFDPHCLYDPSATPESPGVQFVNLSDLRQDHPDSFTGYLEQHFPHEGTMFRLPLRTVQASLISKEIPKEDDVCKMLKEFEREMSQCLLFLRNVRKVSIKKVQSDGQCEEEYYVQATVTKSSDLPVLTVKHMDAGEARDPCALDMVRTSCIMNIQDSRGSSSQWFVVQQLGVKEKNSLPEIVREAFSLKTLNMLPHGGVAILLASNLTSNGTCLSDVYSTSCYLPLPARSGLPFSINGHFTLNSSRRDLWTGSGDAKGLWNEWLLKELLVPVAVHAIESFRTRLFPCDGDSHMTECDYTRRMRHFHSVLPLAQEVQSKWWQKFVKWFYEWVRQEELHFFDSFIPETDPPPPPPYMRRGEPVQGSRKGRLVWHAFHASGDHFPVYFTSAVKEDVHSQQKIADILRRLGMKVSSNGMLSRLVTADCKFQCPLLTPDVALAFVKSWDQDVRDCCRPQVGNQVSGTPFLKDANVLSVLKYVMRGGDFSVACVDKLPLLVTNDGMLGCFSIQEPVFLSSFCDLLPNFGKEFTLCSHVSVIKGRRDEFKLVVKTFTPADLGERLPHMLDATQCAADARLPLSDRQWLLELWKFVVQYIEEAYCQERQMNWAQAKQYILRTLGKWAFYPITERGQVFVIPIEQAWQVLDVSGHITHFAFRNLPVPVPYSVGSKDHMDGHVVGMVRSYLVFAQDKKPYIPTQLQLAATLKDPAAVLQLLHFHRRSVNLFFQECSQREQGRDVINEILEYLGKHCKECSLPGDKIRALQVFPDLSGQLCTLQDRKLIVLARSFLELNKLEGVCSELGLLVVPKPDSDSMTNLYKYLEPNCLLGELDLYTTVILPSMNLLNERDRMFYLQHLEKNLPRSLQKWNADQHKVIATLRLCPFIELDGTLKTADQFYDPSNKVFCVMGLANLPEAWRESEWHRLLTLAGLVHSVSPDMFVEYASSLSLGDASVEEKSKVLCEYLNIHLEDLQPKILEILDIEFLVPKKCDQLEALLPHHQTHSGLLAFSEGINPKYANIIWSTRSLLPPYATGVARKLQSHCANQMNVESPPAADIVEHILKFCSSMQATPEKSPNVGSVMENIYEHLSQCGGNEMQSLKERDVPIIHIPNHSAFVSISRVVGNLEEEILPYLYKAPVVYGKFFGVFEGLGMPADATPNTYAHVLEMIHECSGQQSLHPEETAQMKMALKGLVKDRYKAEEPDCP</sequence>
<dbReference type="InterPro" id="IPR052972">
    <property type="entry name" value="Sacsin_chaperone_reg"/>
</dbReference>
<dbReference type="Proteomes" id="UP001487740">
    <property type="component" value="Unassembled WGS sequence"/>
</dbReference>
<accession>A0AAW0TC92</accession>
<name>A0AAW0TC92_SCYPA</name>
<gene>
    <name evidence="2" type="ORF">O3P69_012164</name>
</gene>
<feature type="domain" description="Sacsin/Nov" evidence="1">
    <location>
        <begin position="2350"/>
        <end position="2585"/>
    </location>
</feature>